<keyword evidence="2" id="KW-0472">Membrane</keyword>
<dbReference type="AlphaFoldDB" id="L1JFA1"/>
<feature type="region of interest" description="Disordered" evidence="1">
    <location>
        <begin position="158"/>
        <end position="177"/>
    </location>
</feature>
<protein>
    <submittedName>
        <fullName evidence="3 4">Uncharacterized protein</fullName>
    </submittedName>
</protein>
<feature type="region of interest" description="Disordered" evidence="1">
    <location>
        <begin position="413"/>
        <end position="448"/>
    </location>
</feature>
<dbReference type="Proteomes" id="UP000011087">
    <property type="component" value="Unassembled WGS sequence"/>
</dbReference>
<keyword evidence="5" id="KW-1185">Reference proteome</keyword>
<organism evidence="3">
    <name type="scientific">Guillardia theta (strain CCMP2712)</name>
    <name type="common">Cryptophyte</name>
    <dbReference type="NCBI Taxonomy" id="905079"/>
    <lineage>
        <taxon>Eukaryota</taxon>
        <taxon>Cryptophyceae</taxon>
        <taxon>Pyrenomonadales</taxon>
        <taxon>Geminigeraceae</taxon>
        <taxon>Guillardia</taxon>
    </lineage>
</organism>
<evidence type="ECO:0000313" key="3">
    <source>
        <dbReference type="EMBL" id="EKX46794.1"/>
    </source>
</evidence>
<accession>L1JFA1</accession>
<dbReference type="KEGG" id="gtt:GUITHDRAFT_152325"/>
<feature type="transmembrane region" description="Helical" evidence="2">
    <location>
        <begin position="328"/>
        <end position="350"/>
    </location>
</feature>
<dbReference type="HOGENOM" id="CLU_611717_0_0_1"/>
<evidence type="ECO:0000256" key="2">
    <source>
        <dbReference type="SAM" id="Phobius"/>
    </source>
</evidence>
<reference evidence="4" key="3">
    <citation type="submission" date="2016-03" db="UniProtKB">
        <authorList>
            <consortium name="EnsemblProtists"/>
        </authorList>
    </citation>
    <scope>IDENTIFICATION</scope>
</reference>
<dbReference type="EMBL" id="JH992993">
    <property type="protein sequence ID" value="EKX46794.1"/>
    <property type="molecule type" value="Genomic_DNA"/>
</dbReference>
<dbReference type="GeneID" id="17303288"/>
<reference evidence="3 5" key="1">
    <citation type="journal article" date="2012" name="Nature">
        <title>Algal genomes reveal evolutionary mosaicism and the fate of nucleomorphs.</title>
        <authorList>
            <consortium name="DOE Joint Genome Institute"/>
            <person name="Curtis B.A."/>
            <person name="Tanifuji G."/>
            <person name="Burki F."/>
            <person name="Gruber A."/>
            <person name="Irimia M."/>
            <person name="Maruyama S."/>
            <person name="Arias M.C."/>
            <person name="Ball S.G."/>
            <person name="Gile G.H."/>
            <person name="Hirakawa Y."/>
            <person name="Hopkins J.F."/>
            <person name="Kuo A."/>
            <person name="Rensing S.A."/>
            <person name="Schmutz J."/>
            <person name="Symeonidi A."/>
            <person name="Elias M."/>
            <person name="Eveleigh R.J."/>
            <person name="Herman E.K."/>
            <person name="Klute M.J."/>
            <person name="Nakayama T."/>
            <person name="Obornik M."/>
            <person name="Reyes-Prieto A."/>
            <person name="Armbrust E.V."/>
            <person name="Aves S.J."/>
            <person name="Beiko R.G."/>
            <person name="Coutinho P."/>
            <person name="Dacks J.B."/>
            <person name="Durnford D.G."/>
            <person name="Fast N.M."/>
            <person name="Green B.R."/>
            <person name="Grisdale C.J."/>
            <person name="Hempel F."/>
            <person name="Henrissat B."/>
            <person name="Hoppner M.P."/>
            <person name="Ishida K."/>
            <person name="Kim E."/>
            <person name="Koreny L."/>
            <person name="Kroth P.G."/>
            <person name="Liu Y."/>
            <person name="Malik S.B."/>
            <person name="Maier U.G."/>
            <person name="McRose D."/>
            <person name="Mock T."/>
            <person name="Neilson J.A."/>
            <person name="Onodera N.T."/>
            <person name="Poole A.M."/>
            <person name="Pritham E.J."/>
            <person name="Richards T.A."/>
            <person name="Rocap G."/>
            <person name="Roy S.W."/>
            <person name="Sarai C."/>
            <person name="Schaack S."/>
            <person name="Shirato S."/>
            <person name="Slamovits C.H."/>
            <person name="Spencer D.F."/>
            <person name="Suzuki S."/>
            <person name="Worden A.Z."/>
            <person name="Zauner S."/>
            <person name="Barry K."/>
            <person name="Bell C."/>
            <person name="Bharti A.K."/>
            <person name="Crow J.A."/>
            <person name="Grimwood J."/>
            <person name="Kramer R."/>
            <person name="Lindquist E."/>
            <person name="Lucas S."/>
            <person name="Salamov A."/>
            <person name="McFadden G.I."/>
            <person name="Lane C.E."/>
            <person name="Keeling P.J."/>
            <person name="Gray M.W."/>
            <person name="Grigoriev I.V."/>
            <person name="Archibald J.M."/>
        </authorList>
    </citation>
    <scope>NUCLEOTIDE SEQUENCE</scope>
    <source>
        <strain evidence="3 5">CCMP2712</strain>
    </source>
</reference>
<evidence type="ECO:0000313" key="4">
    <source>
        <dbReference type="EnsemblProtists" id="EKX46794"/>
    </source>
</evidence>
<feature type="compositionally biased region" description="Low complexity" evidence="1">
    <location>
        <begin position="163"/>
        <end position="177"/>
    </location>
</feature>
<keyword evidence="2" id="KW-0812">Transmembrane</keyword>
<reference evidence="5" key="2">
    <citation type="submission" date="2012-11" db="EMBL/GenBank/DDBJ databases">
        <authorList>
            <person name="Kuo A."/>
            <person name="Curtis B.A."/>
            <person name="Tanifuji G."/>
            <person name="Burki F."/>
            <person name="Gruber A."/>
            <person name="Irimia M."/>
            <person name="Maruyama S."/>
            <person name="Arias M.C."/>
            <person name="Ball S.G."/>
            <person name="Gile G.H."/>
            <person name="Hirakawa Y."/>
            <person name="Hopkins J.F."/>
            <person name="Rensing S.A."/>
            <person name="Schmutz J."/>
            <person name="Symeonidi A."/>
            <person name="Elias M."/>
            <person name="Eveleigh R.J."/>
            <person name="Herman E.K."/>
            <person name="Klute M.J."/>
            <person name="Nakayama T."/>
            <person name="Obornik M."/>
            <person name="Reyes-Prieto A."/>
            <person name="Armbrust E.V."/>
            <person name="Aves S.J."/>
            <person name="Beiko R.G."/>
            <person name="Coutinho P."/>
            <person name="Dacks J.B."/>
            <person name="Durnford D.G."/>
            <person name="Fast N.M."/>
            <person name="Green B.R."/>
            <person name="Grisdale C."/>
            <person name="Hempe F."/>
            <person name="Henrissat B."/>
            <person name="Hoppner M.P."/>
            <person name="Ishida K.-I."/>
            <person name="Kim E."/>
            <person name="Koreny L."/>
            <person name="Kroth P.G."/>
            <person name="Liu Y."/>
            <person name="Malik S.-B."/>
            <person name="Maier U.G."/>
            <person name="McRose D."/>
            <person name="Mock T."/>
            <person name="Neilson J.A."/>
            <person name="Onodera N.T."/>
            <person name="Poole A.M."/>
            <person name="Pritham E.J."/>
            <person name="Richards T.A."/>
            <person name="Rocap G."/>
            <person name="Roy S.W."/>
            <person name="Sarai C."/>
            <person name="Schaack S."/>
            <person name="Shirato S."/>
            <person name="Slamovits C.H."/>
            <person name="Spencer D.F."/>
            <person name="Suzuki S."/>
            <person name="Worden A.Z."/>
            <person name="Zauner S."/>
            <person name="Barry K."/>
            <person name="Bell C."/>
            <person name="Bharti A.K."/>
            <person name="Crow J.A."/>
            <person name="Grimwood J."/>
            <person name="Kramer R."/>
            <person name="Lindquist E."/>
            <person name="Lucas S."/>
            <person name="Salamov A."/>
            <person name="McFadden G.I."/>
            <person name="Lane C.E."/>
            <person name="Keeling P.J."/>
            <person name="Gray M.W."/>
            <person name="Grigoriev I.V."/>
            <person name="Archibald J.M."/>
        </authorList>
    </citation>
    <scope>NUCLEOTIDE SEQUENCE</scope>
    <source>
        <strain evidence="5">CCMP2712</strain>
    </source>
</reference>
<name>L1JFA1_GUITC</name>
<evidence type="ECO:0000256" key="1">
    <source>
        <dbReference type="SAM" id="MobiDB-lite"/>
    </source>
</evidence>
<sequence>MVVTGNFVVKGSCPPPSCPSGCKGAGECEGIYCHCDLYHMGEACELSTTPLDSAHADWVDLEPGESTFLYFNVSSFNQSWRLVINPADSAARFSVMLAIHKKPSYADHDLLLRHVSGDTEITSSSFSFSTQGVWVLAIHASLFNQFAASVYLETSPGGHGDQIPASTSSASSTTSSIETITTTTAAATPSPSAPKTVVTFQAQMPLSLADFQQKQSLFLAAVANTAGVPQRDVRIVKVTETQSASSPVSRRLSTSSSNVVIMTSITLPTVSTANQVVSKITMSKLNDNLQKQGLPRAIIVQAPYIESSAPASSTASTTPPATSATFPYTAWIAIGCGVAFLSLAVLAVVVHMRRKRAAELADNVVHSARSQPGDVEMQSYNLATTHGIITMPIPTAPPLLAVNADNVYIEEEETSDAAATASAHPERRFRPLAMAASNEDDDSCGKRK</sequence>
<proteinExistence type="predicted"/>
<dbReference type="RefSeq" id="XP_005833774.1">
    <property type="nucleotide sequence ID" value="XM_005833717.1"/>
</dbReference>
<evidence type="ECO:0000313" key="5">
    <source>
        <dbReference type="Proteomes" id="UP000011087"/>
    </source>
</evidence>
<dbReference type="PaxDb" id="55529-EKX46794"/>
<dbReference type="EnsemblProtists" id="EKX46794">
    <property type="protein sequence ID" value="EKX46794"/>
    <property type="gene ID" value="GUITHDRAFT_152325"/>
</dbReference>
<keyword evidence="2" id="KW-1133">Transmembrane helix</keyword>
<gene>
    <name evidence="3" type="ORF">GUITHDRAFT_152325</name>
</gene>